<sequence>MRWSNKRSVIGDLEGCEVVRVLVGEEQREFTLHRKLLCDSCTFFKTNIEAIPTPSPTTTSSSSSSSSSSEEEDSVLWLPSEAPDMFEIFVLWLYQRRRFHTFMDDVIRTISPDECRAVRTNLVRLHLFAAIIDLPGLQDLAMDALQDMYLRFDWDMSPRFLAFLYGDCDPEHAVRLRKWGVAMLAWTLHGAEKAFLLNNQIDRLFAAFPQLRADYQLHLEKMQQSRADVRLKNPQLRLPANKLRSGERFFGFRQCTFHSHRALVGEGTCPHTLEMQRRPEGRQSATWFGRRESHYHDVGGGKGGASYGGGGGEVKGGGDVDGGMMESDESDDDNIISPVGDLDLNEMSYLDLS</sequence>
<dbReference type="Proteomes" id="UP001174997">
    <property type="component" value="Unassembled WGS sequence"/>
</dbReference>
<gene>
    <name evidence="2" type="ORF">QBC41DRAFT_396441</name>
</gene>
<dbReference type="Gene3D" id="3.30.710.10">
    <property type="entry name" value="Potassium Channel Kv1.1, Chain A"/>
    <property type="match status" value="1"/>
</dbReference>
<reference evidence="2" key="1">
    <citation type="submission" date="2023-06" db="EMBL/GenBank/DDBJ databases">
        <title>Genome-scale phylogeny and comparative genomics of the fungal order Sordariales.</title>
        <authorList>
            <consortium name="Lawrence Berkeley National Laboratory"/>
            <person name="Hensen N."/>
            <person name="Bonometti L."/>
            <person name="Westerberg I."/>
            <person name="Brannstrom I.O."/>
            <person name="Guillou S."/>
            <person name="Cros-Aarteil S."/>
            <person name="Calhoun S."/>
            <person name="Haridas S."/>
            <person name="Kuo A."/>
            <person name="Mondo S."/>
            <person name="Pangilinan J."/>
            <person name="Riley R."/>
            <person name="Labutti K."/>
            <person name="Andreopoulos B."/>
            <person name="Lipzen A."/>
            <person name="Chen C."/>
            <person name="Yanf M."/>
            <person name="Daum C."/>
            <person name="Ng V."/>
            <person name="Clum A."/>
            <person name="Steindorff A."/>
            <person name="Ohm R."/>
            <person name="Martin F."/>
            <person name="Silar P."/>
            <person name="Natvig D."/>
            <person name="Lalanne C."/>
            <person name="Gautier V."/>
            <person name="Ament-Velasquez S.L."/>
            <person name="Kruys A."/>
            <person name="Hutchinson M.I."/>
            <person name="Powell A.J."/>
            <person name="Barry K."/>
            <person name="Miller A.N."/>
            <person name="Grigoriev I.V."/>
            <person name="Debuchy R."/>
            <person name="Gladieux P."/>
            <person name="Thoren M.H."/>
            <person name="Johannesson H."/>
        </authorList>
    </citation>
    <scope>NUCLEOTIDE SEQUENCE</scope>
    <source>
        <strain evidence="2">CBS 307.81</strain>
    </source>
</reference>
<evidence type="ECO:0000256" key="1">
    <source>
        <dbReference type="SAM" id="MobiDB-lite"/>
    </source>
</evidence>
<accession>A0AA39ZAE3</accession>
<evidence type="ECO:0000313" key="3">
    <source>
        <dbReference type="Proteomes" id="UP001174997"/>
    </source>
</evidence>
<comment type="caution">
    <text evidence="2">The sequence shown here is derived from an EMBL/GenBank/DDBJ whole genome shotgun (WGS) entry which is preliminary data.</text>
</comment>
<organism evidence="2 3">
    <name type="scientific">Cercophora samala</name>
    <dbReference type="NCBI Taxonomy" id="330535"/>
    <lineage>
        <taxon>Eukaryota</taxon>
        <taxon>Fungi</taxon>
        <taxon>Dikarya</taxon>
        <taxon>Ascomycota</taxon>
        <taxon>Pezizomycotina</taxon>
        <taxon>Sordariomycetes</taxon>
        <taxon>Sordariomycetidae</taxon>
        <taxon>Sordariales</taxon>
        <taxon>Lasiosphaeriaceae</taxon>
        <taxon>Cercophora</taxon>
    </lineage>
</organism>
<dbReference type="AlphaFoldDB" id="A0AA39ZAE3"/>
<dbReference type="EMBL" id="JAULSY010000076">
    <property type="protein sequence ID" value="KAK0667195.1"/>
    <property type="molecule type" value="Genomic_DNA"/>
</dbReference>
<feature type="region of interest" description="Disordered" evidence="1">
    <location>
        <begin position="298"/>
        <end position="340"/>
    </location>
</feature>
<evidence type="ECO:0008006" key="4">
    <source>
        <dbReference type="Google" id="ProtNLM"/>
    </source>
</evidence>
<protein>
    <recommendedName>
        <fullName evidence="4">BTB domain-containing protein</fullName>
    </recommendedName>
</protein>
<feature type="compositionally biased region" description="Gly residues" evidence="1">
    <location>
        <begin position="300"/>
        <end position="321"/>
    </location>
</feature>
<name>A0AA39ZAE3_9PEZI</name>
<evidence type="ECO:0000313" key="2">
    <source>
        <dbReference type="EMBL" id="KAK0667195.1"/>
    </source>
</evidence>
<dbReference type="InterPro" id="IPR011333">
    <property type="entry name" value="SKP1/BTB/POZ_sf"/>
</dbReference>
<proteinExistence type="predicted"/>
<keyword evidence="3" id="KW-1185">Reference proteome</keyword>